<dbReference type="InterPro" id="IPR001188">
    <property type="entry name" value="Sperm_putr-bd"/>
</dbReference>
<keyword evidence="4" id="KW-0574">Periplasm</keyword>
<keyword evidence="2" id="KW-0813">Transport</keyword>
<comment type="subcellular location">
    <subcellularLocation>
        <location evidence="1">Periplasm</location>
    </subcellularLocation>
</comment>
<evidence type="ECO:0000256" key="3">
    <source>
        <dbReference type="ARBA" id="ARBA00022729"/>
    </source>
</evidence>
<proteinExistence type="predicted"/>
<evidence type="ECO:0000256" key="2">
    <source>
        <dbReference type="ARBA" id="ARBA00022448"/>
    </source>
</evidence>
<evidence type="ECO:0000313" key="6">
    <source>
        <dbReference type="Proteomes" id="UP001147653"/>
    </source>
</evidence>
<protein>
    <submittedName>
        <fullName evidence="5">Spermidine/putrescine ABC transporter substrate-binding protein</fullName>
    </submittedName>
</protein>
<keyword evidence="6" id="KW-1185">Reference proteome</keyword>
<dbReference type="PANTHER" id="PTHR30222">
    <property type="entry name" value="SPERMIDINE/PUTRESCINE-BINDING PERIPLASMIC PROTEIN"/>
    <property type="match status" value="1"/>
</dbReference>
<dbReference type="InterPro" id="IPR006059">
    <property type="entry name" value="SBP"/>
</dbReference>
<evidence type="ECO:0000256" key="1">
    <source>
        <dbReference type="ARBA" id="ARBA00004418"/>
    </source>
</evidence>
<evidence type="ECO:0000313" key="5">
    <source>
        <dbReference type="EMBL" id="MDA0180133.1"/>
    </source>
</evidence>
<evidence type="ECO:0000256" key="4">
    <source>
        <dbReference type="ARBA" id="ARBA00022764"/>
    </source>
</evidence>
<dbReference type="AlphaFoldDB" id="A0A9X3N5L1"/>
<accession>A0A9X3N5L1</accession>
<dbReference type="CDD" id="cd13590">
    <property type="entry name" value="PBP2_PotD_PotF_like"/>
    <property type="match status" value="1"/>
</dbReference>
<dbReference type="GO" id="GO:0042597">
    <property type="term" value="C:periplasmic space"/>
    <property type="evidence" value="ECO:0007669"/>
    <property type="project" value="UniProtKB-SubCell"/>
</dbReference>
<dbReference type="Gene3D" id="3.40.190.10">
    <property type="entry name" value="Periplasmic binding protein-like II"/>
    <property type="match status" value="2"/>
</dbReference>
<gene>
    <name evidence="5" type="ORF">OJ997_07490</name>
</gene>
<dbReference type="PANTHER" id="PTHR30222:SF17">
    <property type="entry name" value="SPERMIDINE_PUTRESCINE-BINDING PERIPLASMIC PROTEIN"/>
    <property type="match status" value="1"/>
</dbReference>
<dbReference type="PRINTS" id="PR00909">
    <property type="entry name" value="SPERMDNBNDNG"/>
</dbReference>
<keyword evidence="3" id="KW-0732">Signal</keyword>
<dbReference type="GO" id="GO:0015846">
    <property type="term" value="P:polyamine transport"/>
    <property type="evidence" value="ECO:0007669"/>
    <property type="project" value="InterPro"/>
</dbReference>
<name>A0A9X3N5L1_9ACTN</name>
<dbReference type="RefSeq" id="WP_270024443.1">
    <property type="nucleotide sequence ID" value="NZ_JAPDDP010000010.1"/>
</dbReference>
<dbReference type="GO" id="GO:0019808">
    <property type="term" value="F:polyamine binding"/>
    <property type="evidence" value="ECO:0007669"/>
    <property type="project" value="InterPro"/>
</dbReference>
<comment type="caution">
    <text evidence="5">The sequence shown here is derived from an EMBL/GenBank/DDBJ whole genome shotgun (WGS) entry which is preliminary data.</text>
</comment>
<organism evidence="5 6">
    <name type="scientific">Solirubrobacter phytolaccae</name>
    <dbReference type="NCBI Taxonomy" id="1404360"/>
    <lineage>
        <taxon>Bacteria</taxon>
        <taxon>Bacillati</taxon>
        <taxon>Actinomycetota</taxon>
        <taxon>Thermoleophilia</taxon>
        <taxon>Solirubrobacterales</taxon>
        <taxon>Solirubrobacteraceae</taxon>
        <taxon>Solirubrobacter</taxon>
    </lineage>
</organism>
<dbReference type="Proteomes" id="UP001147653">
    <property type="component" value="Unassembled WGS sequence"/>
</dbReference>
<dbReference type="SUPFAM" id="SSF53850">
    <property type="entry name" value="Periplasmic binding protein-like II"/>
    <property type="match status" value="1"/>
</dbReference>
<dbReference type="EMBL" id="JAPDDP010000010">
    <property type="protein sequence ID" value="MDA0180133.1"/>
    <property type="molecule type" value="Genomic_DNA"/>
</dbReference>
<dbReference type="Pfam" id="PF13416">
    <property type="entry name" value="SBP_bac_8"/>
    <property type="match status" value="1"/>
</dbReference>
<sequence>MLASAGAVIAGASLAGCENTTTPVATAEGTGGKGIMGDETAGGPVDAAGIPLARRDYPVTLPRIGDAVKAGAPEKGGELQVYNYADYLNPEVIQAFGKQEGVSVRVTTFQTLDEAFTKLSTGRFQFDVIFTAPDHLPRLVGRRLIQPLNLDLVPNLAKEVWPEVQSPFYDVGPRYTVPYTLYTTGIGWRNDQIGDLDPNELGWESFWQAQALRGRVAVLDDAREGLGLALMRRGITNLNTEDEGLLERASEDLIELNDVARVKVAINGYETLPAGRMTMNQVWSGDMLNAVISYLPEGTTGDVLSYWYQRAGGPVFNDCMCVGVDAAKPVMAHRFMNYLLQPDVALKNFVEYVGYQPPITKIDADALFEQQVLPENLRNCVVTREDYANGNAFLALTADGRRRWDQAWGAFRNG</sequence>
<reference evidence="5" key="1">
    <citation type="submission" date="2022-10" db="EMBL/GenBank/DDBJ databases">
        <title>The WGS of Solirubrobacter phytolaccae KCTC 29190.</title>
        <authorList>
            <person name="Jiang Z."/>
        </authorList>
    </citation>
    <scope>NUCLEOTIDE SEQUENCE</scope>
    <source>
        <strain evidence="5">KCTC 29190</strain>
    </source>
</reference>